<dbReference type="PROSITE" id="PS50050">
    <property type="entry name" value="TNFR_NGFR_2"/>
    <property type="match status" value="2"/>
</dbReference>
<feature type="signal peptide" evidence="9">
    <location>
        <begin position="1"/>
        <end position="17"/>
    </location>
</feature>
<name>A0A6P4YLN9_BRABE</name>
<feature type="repeat" description="TNFR-Cys" evidence="7">
    <location>
        <begin position="171"/>
        <end position="213"/>
    </location>
</feature>
<dbReference type="RefSeq" id="XP_019618056.1">
    <property type="nucleotide sequence ID" value="XM_019762497.1"/>
</dbReference>
<feature type="transmembrane region" description="Helical" evidence="8">
    <location>
        <begin position="824"/>
        <end position="845"/>
    </location>
</feature>
<dbReference type="OrthoDB" id="6083769at2759"/>
<evidence type="ECO:0000256" key="2">
    <source>
        <dbReference type="ARBA" id="ARBA00022692"/>
    </source>
</evidence>
<feature type="disulfide bond" evidence="7">
    <location>
        <begin position="192"/>
        <end position="205"/>
    </location>
</feature>
<dbReference type="PROSITE" id="PS00652">
    <property type="entry name" value="TNFR_NGFR_1"/>
    <property type="match status" value="1"/>
</dbReference>
<dbReference type="GO" id="GO:0016020">
    <property type="term" value="C:membrane"/>
    <property type="evidence" value="ECO:0007669"/>
    <property type="project" value="UniProtKB-SubCell"/>
</dbReference>
<feature type="disulfide bond" evidence="7">
    <location>
        <begin position="195"/>
        <end position="213"/>
    </location>
</feature>
<dbReference type="InterPro" id="IPR001368">
    <property type="entry name" value="TNFR/NGFR_Cys_rich_reg"/>
</dbReference>
<comment type="similarity">
    <text evidence="6">Belongs to the TMEM41 family.</text>
</comment>
<dbReference type="InterPro" id="IPR032816">
    <property type="entry name" value="VTT_dom"/>
</dbReference>
<keyword evidence="3 9" id="KW-0732">Signal</keyword>
<feature type="transmembrane region" description="Helical" evidence="8">
    <location>
        <begin position="943"/>
        <end position="964"/>
    </location>
</feature>
<dbReference type="Pfam" id="PF00020">
    <property type="entry name" value="TNFR_c6"/>
    <property type="match status" value="1"/>
</dbReference>
<evidence type="ECO:0000313" key="11">
    <source>
        <dbReference type="Proteomes" id="UP000515135"/>
    </source>
</evidence>
<dbReference type="PANTHER" id="PTHR43220:SF21">
    <property type="entry name" value="TRANSMEMBRANE PROTEIN 41A"/>
    <property type="match status" value="1"/>
</dbReference>
<evidence type="ECO:0000256" key="4">
    <source>
        <dbReference type="ARBA" id="ARBA00022989"/>
    </source>
</evidence>
<protein>
    <submittedName>
        <fullName evidence="12">LOW QUALITY PROTEIN: uncharacterized protein LOC109465300</fullName>
    </submittedName>
</protein>
<evidence type="ECO:0000256" key="6">
    <source>
        <dbReference type="ARBA" id="ARBA00025797"/>
    </source>
</evidence>
<feature type="repeat" description="TNFR-Cys" evidence="7">
    <location>
        <begin position="247"/>
        <end position="285"/>
    </location>
</feature>
<gene>
    <name evidence="12" type="primary">LOC109465300</name>
</gene>
<keyword evidence="7" id="KW-1015">Disulfide bond</keyword>
<feature type="domain" description="TNFR-Cys" evidence="10">
    <location>
        <begin position="247"/>
        <end position="285"/>
    </location>
</feature>
<organism evidence="11 12">
    <name type="scientific">Branchiostoma belcheri</name>
    <name type="common">Amphioxus</name>
    <dbReference type="NCBI Taxonomy" id="7741"/>
    <lineage>
        <taxon>Eukaryota</taxon>
        <taxon>Metazoa</taxon>
        <taxon>Chordata</taxon>
        <taxon>Cephalochordata</taxon>
        <taxon>Leptocardii</taxon>
        <taxon>Amphioxiformes</taxon>
        <taxon>Branchiostomatidae</taxon>
        <taxon>Branchiostoma</taxon>
    </lineage>
</organism>
<accession>A0A6P4YLN9</accession>
<feature type="disulfide bond" evidence="7">
    <location>
        <begin position="264"/>
        <end position="277"/>
    </location>
</feature>
<feature type="transmembrane region" description="Helical" evidence="8">
    <location>
        <begin position="899"/>
        <end position="922"/>
    </location>
</feature>
<sequence length="971" mass="109207">MARVLLMLVLAAVQTLAEEDLFAGLDGELAGFLDDANRITLSGVTGELPGEEDHVVLQCDVMSDDKDFPEKTGGNWTRAAAAFASHLIIQMPQSDEKKAEVIQEGKEEIIGEQLAWLQQHDQINQQQSSILERKAKLKTLYGDMEELLKLQTSRVQTYMDRIKQSDQCEGQCEHQQFCALNVDSGKYGCVPCSECRPGFKEVSQCTKARDVRCEDLNECALGTVRCPPPTTCVNTLGSALCVEGFTPCKKTEYFDIATEECRTCTKCKSAADIARPCTEFYDQICSVSAFSTLAYFWFGNTFNVQEIISSLREAALFTLARGSYRNLDQKLPLKSGAPNNEVFVSGHVTDRVEVNKEGILWVDYNFAMKHSCRKFVQMTIKTKGSGDMASARIQDTDGKLYQSALLSGAIQLEPKSELTLEIQNRFCFLPSVAVRPLRNTRLKELSKLAGPLSVLWLSPELGAVTARAYTRLHTWYRTWRVFLDYPESSDNFVVKLLNNHLFRFSRDGIVKFSFTQAVYSVNLGGQKPCTHQGLTVSPKIERSSQNVTIFKRFHKGVTRKYTTIEASGVVPVKEGEVLYFDVETMLGCQTWYFGATREEDKNGIGVANVLWVPTEFAASFRAELVPDIDWSHNETELQFHYITTSRADVFELEDGSHLMFKKSGHANINFYMKMQHSCDYIKLIAFYYTVDSKKAVAVAQQVLGNTQGMWDGVALSSSHKVEEGSRMYLKLFCVSGKVERVAWEWNTLSVILCGLMLSLEDSELKFPSNLEELRWLAALLQKYCHDHWDYVWLLFCSAYLYKQTWAIPGSVFLNILAGALFGPWFGFPLVCVLSATGATCCYLISKTFGHRLVVKYFPDKVESLHSVVEENLPSLFFLLLFLRLFPMTPNWFLNISSPIVGVPIVQFFFSVLIGLMPYNFVCVQTGGILSTIKSIDDVFSAKIIMQMLGAAVVALLPGIFLKLYKPKLKTS</sequence>
<feature type="disulfide bond" evidence="7">
    <location>
        <begin position="267"/>
        <end position="285"/>
    </location>
</feature>
<dbReference type="Pfam" id="PF09335">
    <property type="entry name" value="VTT_dom"/>
    <property type="match status" value="1"/>
</dbReference>
<keyword evidence="2 8" id="KW-0812">Transmembrane</keyword>
<evidence type="ECO:0000256" key="9">
    <source>
        <dbReference type="SAM" id="SignalP"/>
    </source>
</evidence>
<evidence type="ECO:0000256" key="3">
    <source>
        <dbReference type="ARBA" id="ARBA00022729"/>
    </source>
</evidence>
<evidence type="ECO:0000256" key="5">
    <source>
        <dbReference type="ARBA" id="ARBA00023136"/>
    </source>
</evidence>
<proteinExistence type="inferred from homology"/>
<feature type="domain" description="TNFR-Cys" evidence="10">
    <location>
        <begin position="171"/>
        <end position="213"/>
    </location>
</feature>
<dbReference type="KEGG" id="bbel:109465300"/>
<keyword evidence="4 8" id="KW-1133">Transmembrane helix</keyword>
<evidence type="ECO:0000313" key="12">
    <source>
        <dbReference type="RefSeq" id="XP_019618056.1"/>
    </source>
</evidence>
<comment type="caution">
    <text evidence="7">Lacks conserved residue(s) required for the propagation of feature annotation.</text>
</comment>
<dbReference type="AlphaFoldDB" id="A0A6P4YLN9"/>
<dbReference type="GeneID" id="109465300"/>
<dbReference type="SMART" id="SM00208">
    <property type="entry name" value="TNFR"/>
    <property type="match status" value="2"/>
</dbReference>
<dbReference type="PANTHER" id="PTHR43220">
    <property type="match status" value="1"/>
</dbReference>
<dbReference type="Proteomes" id="UP000515135">
    <property type="component" value="Unplaced"/>
</dbReference>
<evidence type="ECO:0000259" key="10">
    <source>
        <dbReference type="PROSITE" id="PS50050"/>
    </source>
</evidence>
<reference evidence="12" key="1">
    <citation type="submission" date="2025-08" db="UniProtKB">
        <authorList>
            <consortium name="RefSeq"/>
        </authorList>
    </citation>
    <scope>IDENTIFICATION</scope>
    <source>
        <tissue evidence="12">Gonad</tissue>
    </source>
</reference>
<dbReference type="InterPro" id="IPR045014">
    <property type="entry name" value="TM41A/B"/>
</dbReference>
<evidence type="ECO:0000256" key="7">
    <source>
        <dbReference type="PROSITE-ProRule" id="PRU00206"/>
    </source>
</evidence>
<keyword evidence="5 8" id="KW-0472">Membrane</keyword>
<feature type="chain" id="PRO_5027624882" evidence="9">
    <location>
        <begin position="18"/>
        <end position="971"/>
    </location>
</feature>
<evidence type="ECO:0000256" key="1">
    <source>
        <dbReference type="ARBA" id="ARBA00004141"/>
    </source>
</evidence>
<evidence type="ECO:0000256" key="8">
    <source>
        <dbReference type="SAM" id="Phobius"/>
    </source>
</evidence>
<comment type="subcellular location">
    <subcellularLocation>
        <location evidence="1">Membrane</location>
        <topology evidence="1">Multi-pass membrane protein</topology>
    </subcellularLocation>
</comment>
<keyword evidence="11" id="KW-1185">Reference proteome</keyword>